<dbReference type="EMBL" id="JAYRBN010000031">
    <property type="protein sequence ID" value="KAL2748679.1"/>
    <property type="molecule type" value="Genomic_DNA"/>
</dbReference>
<proteinExistence type="predicted"/>
<dbReference type="AlphaFoldDB" id="A0ABD2CVH0"/>
<sequence>MSVLKSKILHLGRSNKEEKRITSRKTWERECDQGQESTLDMIFKEKINRPRNPTGRRKEFSFRKSESSFRQNEQSCRPISLLKAIESLIDTITSYSYNLQLFHWRAHLLRAVFTVRQIKIKLGSNNLWDYGLEPYPNLTSHI</sequence>
<protein>
    <submittedName>
        <fullName evidence="1">Uncharacterized protein</fullName>
    </submittedName>
</protein>
<gene>
    <name evidence="1" type="ORF">V1477_003322</name>
</gene>
<dbReference type="Proteomes" id="UP001607303">
    <property type="component" value="Unassembled WGS sequence"/>
</dbReference>
<name>A0ABD2CVH0_VESMC</name>
<reference evidence="1 2" key="1">
    <citation type="journal article" date="2024" name="Ann. Entomol. Soc. Am.">
        <title>Genomic analyses of the southern and eastern yellowjacket wasps (Hymenoptera: Vespidae) reveal evolutionary signatures of social life.</title>
        <authorList>
            <person name="Catto M.A."/>
            <person name="Caine P.B."/>
            <person name="Orr S.E."/>
            <person name="Hunt B.G."/>
            <person name="Goodisman M.A.D."/>
        </authorList>
    </citation>
    <scope>NUCLEOTIDE SEQUENCE [LARGE SCALE GENOMIC DNA]</scope>
    <source>
        <strain evidence="1">232</strain>
        <tissue evidence="1">Head and thorax</tissue>
    </source>
</reference>
<organism evidence="1 2">
    <name type="scientific">Vespula maculifrons</name>
    <name type="common">Eastern yellow jacket</name>
    <name type="synonym">Wasp</name>
    <dbReference type="NCBI Taxonomy" id="7453"/>
    <lineage>
        <taxon>Eukaryota</taxon>
        <taxon>Metazoa</taxon>
        <taxon>Ecdysozoa</taxon>
        <taxon>Arthropoda</taxon>
        <taxon>Hexapoda</taxon>
        <taxon>Insecta</taxon>
        <taxon>Pterygota</taxon>
        <taxon>Neoptera</taxon>
        <taxon>Endopterygota</taxon>
        <taxon>Hymenoptera</taxon>
        <taxon>Apocrita</taxon>
        <taxon>Aculeata</taxon>
        <taxon>Vespoidea</taxon>
        <taxon>Vespidae</taxon>
        <taxon>Vespinae</taxon>
        <taxon>Vespula</taxon>
    </lineage>
</organism>
<comment type="caution">
    <text evidence="1">The sequence shown here is derived from an EMBL/GenBank/DDBJ whole genome shotgun (WGS) entry which is preliminary data.</text>
</comment>
<accession>A0ABD2CVH0</accession>
<evidence type="ECO:0000313" key="2">
    <source>
        <dbReference type="Proteomes" id="UP001607303"/>
    </source>
</evidence>
<evidence type="ECO:0000313" key="1">
    <source>
        <dbReference type="EMBL" id="KAL2748679.1"/>
    </source>
</evidence>
<keyword evidence="2" id="KW-1185">Reference proteome</keyword>